<feature type="compositionally biased region" description="Basic and acidic residues" evidence="2">
    <location>
        <begin position="138"/>
        <end position="166"/>
    </location>
</feature>
<proteinExistence type="predicted"/>
<evidence type="ECO:0000313" key="4">
    <source>
        <dbReference type="EMBL" id="KAJ3225014.1"/>
    </source>
</evidence>
<keyword evidence="1" id="KW-0694">RNA-binding</keyword>
<keyword evidence="5" id="KW-1185">Reference proteome</keyword>
<name>A0AAD5U6S8_9FUNG</name>
<evidence type="ECO:0000256" key="1">
    <source>
        <dbReference type="PROSITE-ProRule" id="PRU00176"/>
    </source>
</evidence>
<evidence type="ECO:0000313" key="5">
    <source>
        <dbReference type="Proteomes" id="UP001211065"/>
    </source>
</evidence>
<dbReference type="Proteomes" id="UP001211065">
    <property type="component" value="Unassembled WGS sequence"/>
</dbReference>
<dbReference type="SUPFAM" id="SSF54928">
    <property type="entry name" value="RNA-binding domain, RBD"/>
    <property type="match status" value="1"/>
</dbReference>
<feature type="compositionally biased region" description="Basic and acidic residues" evidence="2">
    <location>
        <begin position="93"/>
        <end position="114"/>
    </location>
</feature>
<dbReference type="GO" id="GO:0003723">
    <property type="term" value="F:RNA binding"/>
    <property type="evidence" value="ECO:0007669"/>
    <property type="project" value="UniProtKB-UniRule"/>
</dbReference>
<dbReference type="InterPro" id="IPR000504">
    <property type="entry name" value="RRM_dom"/>
</dbReference>
<accession>A0AAD5U6S8</accession>
<evidence type="ECO:0000256" key="2">
    <source>
        <dbReference type="SAM" id="MobiDB-lite"/>
    </source>
</evidence>
<dbReference type="Gene3D" id="3.30.70.330">
    <property type="match status" value="1"/>
</dbReference>
<dbReference type="PROSITE" id="PS50102">
    <property type="entry name" value="RRM"/>
    <property type="match status" value="1"/>
</dbReference>
<sequence>MSRRDRGVLEKKTTLFVVGVSSRTRARDLAFEFERGYAFVEFEDTRDAEDAYHEMQNRRIDGYNLTIQWAKTAPHRGVRSDGSEGRPNSNYSSRKDDRRDRSPREDRSSRDKSIEGNGKLKRGDSPVRNRSLSAGREQSPKPKSRDRSRSIERRDSEKNHEHETLSRRRNSRSASPTASRSLRRSFSRSRSP</sequence>
<feature type="domain" description="RRM" evidence="3">
    <location>
        <begin position="13"/>
        <end position="72"/>
    </location>
</feature>
<comment type="caution">
    <text evidence="4">The sequence shown here is derived from an EMBL/GenBank/DDBJ whole genome shotgun (WGS) entry which is preliminary data.</text>
</comment>
<dbReference type="InterPro" id="IPR012677">
    <property type="entry name" value="Nucleotide-bd_a/b_plait_sf"/>
</dbReference>
<feature type="compositionally biased region" description="Basic residues" evidence="2">
    <location>
        <begin position="181"/>
        <end position="192"/>
    </location>
</feature>
<dbReference type="PANTHER" id="PTHR48038">
    <property type="entry name" value="RIBONUCLEOPROTEIN RB97D"/>
    <property type="match status" value="1"/>
</dbReference>
<dbReference type="EMBL" id="JADGJW010000073">
    <property type="protein sequence ID" value="KAJ3225014.1"/>
    <property type="molecule type" value="Genomic_DNA"/>
</dbReference>
<protein>
    <recommendedName>
        <fullName evidence="3">RRM domain-containing protein</fullName>
    </recommendedName>
</protein>
<organism evidence="4 5">
    <name type="scientific">Clydaea vesicula</name>
    <dbReference type="NCBI Taxonomy" id="447962"/>
    <lineage>
        <taxon>Eukaryota</taxon>
        <taxon>Fungi</taxon>
        <taxon>Fungi incertae sedis</taxon>
        <taxon>Chytridiomycota</taxon>
        <taxon>Chytridiomycota incertae sedis</taxon>
        <taxon>Chytridiomycetes</taxon>
        <taxon>Lobulomycetales</taxon>
        <taxon>Lobulomycetaceae</taxon>
        <taxon>Clydaea</taxon>
    </lineage>
</organism>
<gene>
    <name evidence="4" type="ORF">HK099_007487</name>
</gene>
<dbReference type="PANTHER" id="PTHR48038:SF1">
    <property type="entry name" value="RIBONUCLEOPROTEIN RB97D"/>
    <property type="match status" value="1"/>
</dbReference>
<reference evidence="4" key="1">
    <citation type="submission" date="2020-05" db="EMBL/GenBank/DDBJ databases">
        <title>Phylogenomic resolution of chytrid fungi.</title>
        <authorList>
            <person name="Stajich J.E."/>
            <person name="Amses K."/>
            <person name="Simmons R."/>
            <person name="Seto K."/>
            <person name="Myers J."/>
            <person name="Bonds A."/>
            <person name="Quandt C.A."/>
            <person name="Barry K."/>
            <person name="Liu P."/>
            <person name="Grigoriev I."/>
            <person name="Longcore J.E."/>
            <person name="James T.Y."/>
        </authorList>
    </citation>
    <scope>NUCLEOTIDE SEQUENCE</scope>
    <source>
        <strain evidence="4">JEL0476</strain>
    </source>
</reference>
<dbReference type="Pfam" id="PF00076">
    <property type="entry name" value="RRM_1"/>
    <property type="match status" value="1"/>
</dbReference>
<dbReference type="AlphaFoldDB" id="A0AAD5U6S8"/>
<feature type="region of interest" description="Disordered" evidence="2">
    <location>
        <begin position="73"/>
        <end position="192"/>
    </location>
</feature>
<dbReference type="InterPro" id="IPR035979">
    <property type="entry name" value="RBD_domain_sf"/>
</dbReference>
<evidence type="ECO:0000259" key="3">
    <source>
        <dbReference type="PROSITE" id="PS50102"/>
    </source>
</evidence>